<dbReference type="EMBL" id="JBFOLJ010000004">
    <property type="protein sequence ID" value="KAL2544959.1"/>
    <property type="molecule type" value="Genomic_DNA"/>
</dbReference>
<dbReference type="PROSITE" id="PS52045">
    <property type="entry name" value="NEPROSIN_PEP_CD"/>
    <property type="match status" value="1"/>
</dbReference>
<dbReference type="AlphaFoldDB" id="A0ABD1W5N9"/>
<feature type="domain" description="Neprosin PEP catalytic" evidence="2">
    <location>
        <begin position="107"/>
        <end position="369"/>
    </location>
</feature>
<dbReference type="PANTHER" id="PTHR31589">
    <property type="entry name" value="PROTEIN, PUTATIVE (DUF239)-RELATED-RELATED"/>
    <property type="match status" value="1"/>
</dbReference>
<comment type="caution">
    <text evidence="3">The sequence shown here is derived from an EMBL/GenBank/DDBJ whole genome shotgun (WGS) entry which is preliminary data.</text>
</comment>
<evidence type="ECO:0000313" key="3">
    <source>
        <dbReference type="EMBL" id="KAL2544959.1"/>
    </source>
</evidence>
<dbReference type="Pfam" id="PF14365">
    <property type="entry name" value="Neprosin_AP"/>
    <property type="match status" value="1"/>
</dbReference>
<reference evidence="4" key="1">
    <citation type="submission" date="2024-07" db="EMBL/GenBank/DDBJ databases">
        <title>Two chromosome-level genome assemblies of Korean endemic species Abeliophyllum distichum and Forsythia ovata (Oleaceae).</title>
        <authorList>
            <person name="Jang H."/>
        </authorList>
    </citation>
    <scope>NUCLEOTIDE SEQUENCE [LARGE SCALE GENOMIC DNA]</scope>
</reference>
<feature type="compositionally biased region" description="Polar residues" evidence="1">
    <location>
        <begin position="55"/>
        <end position="65"/>
    </location>
</feature>
<evidence type="ECO:0000256" key="1">
    <source>
        <dbReference type="SAM" id="MobiDB-lite"/>
    </source>
</evidence>
<sequence length="369" mass="41940">MEILLTASTSTSSHLWNHPSLRNHKIQLTPSYDLTMAMAATRKSKKSFTERNRGSPETVTTQLWQRSGSCPEETIPIRRIDKNNGTKGDLVENYGRKKPVSFHHNKQLNESKMLYLLQTNHSMAILLTAGYAYLGAKGDIKVCYPQVELDDEYSTSRVALNSGPQYEYEVIESGWAVNPSVYGDRQTRLFVYWTVDGSKKTGCFDLTCPGFIQTSNQIALGAAIYPISNPTGLPYQITIYIHKDPKTNNWWVQYGETINIGYWPSDLFDLLKYHAESVEWGGEVYSSRVGTHPHTATGMGSGKFSDYITESSGYIKRMRILGNNLELKIPEWIYTYSDEYDCYDVFYLGDYVEDPEFYYGGPGRNPKCP</sequence>
<dbReference type="Proteomes" id="UP001604277">
    <property type="component" value="Unassembled WGS sequence"/>
</dbReference>
<dbReference type="InterPro" id="IPR053168">
    <property type="entry name" value="Glutamic_endopeptidase"/>
</dbReference>
<gene>
    <name evidence="3" type="ORF">Fot_14192</name>
</gene>
<organism evidence="3 4">
    <name type="scientific">Forsythia ovata</name>
    <dbReference type="NCBI Taxonomy" id="205694"/>
    <lineage>
        <taxon>Eukaryota</taxon>
        <taxon>Viridiplantae</taxon>
        <taxon>Streptophyta</taxon>
        <taxon>Embryophyta</taxon>
        <taxon>Tracheophyta</taxon>
        <taxon>Spermatophyta</taxon>
        <taxon>Magnoliopsida</taxon>
        <taxon>eudicotyledons</taxon>
        <taxon>Gunneridae</taxon>
        <taxon>Pentapetalae</taxon>
        <taxon>asterids</taxon>
        <taxon>lamiids</taxon>
        <taxon>Lamiales</taxon>
        <taxon>Oleaceae</taxon>
        <taxon>Forsythieae</taxon>
        <taxon>Forsythia</taxon>
    </lineage>
</organism>
<dbReference type="Pfam" id="PF03080">
    <property type="entry name" value="Neprosin"/>
    <property type="match status" value="1"/>
</dbReference>
<accession>A0ABD1W5N9</accession>
<proteinExistence type="predicted"/>
<dbReference type="PANTHER" id="PTHR31589:SF111">
    <property type="entry name" value="NEPROSIN DOMAIN-CONTAINING PROTEIN"/>
    <property type="match status" value="1"/>
</dbReference>
<evidence type="ECO:0000313" key="4">
    <source>
        <dbReference type="Proteomes" id="UP001604277"/>
    </source>
</evidence>
<keyword evidence="4" id="KW-1185">Reference proteome</keyword>
<protein>
    <recommendedName>
        <fullName evidence="2">Neprosin PEP catalytic domain-containing protein</fullName>
    </recommendedName>
</protein>
<name>A0ABD1W5N9_9LAMI</name>
<dbReference type="InterPro" id="IPR004314">
    <property type="entry name" value="Neprosin"/>
</dbReference>
<feature type="region of interest" description="Disordered" evidence="1">
    <location>
        <begin position="44"/>
        <end position="65"/>
    </location>
</feature>
<dbReference type="Gene3D" id="3.90.1320.10">
    <property type="entry name" value="Outer-capsid protein sigma 3, large lobe"/>
    <property type="match status" value="1"/>
</dbReference>
<evidence type="ECO:0000259" key="2">
    <source>
        <dbReference type="PROSITE" id="PS52045"/>
    </source>
</evidence>
<dbReference type="InterPro" id="IPR025521">
    <property type="entry name" value="Neprosin_propep"/>
</dbReference>